<gene>
    <name evidence="1" type="ORF">C667_16981</name>
</gene>
<dbReference type="AlphaFoldDB" id="N6YNI8"/>
<name>N6YNI8_9RHOO</name>
<protein>
    <submittedName>
        <fullName evidence="1">Uncharacterized protein</fullName>
    </submittedName>
</protein>
<keyword evidence="2" id="KW-1185">Reference proteome</keyword>
<dbReference type="Proteomes" id="UP000013047">
    <property type="component" value="Unassembled WGS sequence"/>
</dbReference>
<accession>N6YNI8</accession>
<organism evidence="1 2">
    <name type="scientific">Thauera phenylacetica B4P</name>
    <dbReference type="NCBI Taxonomy" id="1234382"/>
    <lineage>
        <taxon>Bacteria</taxon>
        <taxon>Pseudomonadati</taxon>
        <taxon>Pseudomonadota</taxon>
        <taxon>Betaproteobacteria</taxon>
        <taxon>Rhodocyclales</taxon>
        <taxon>Zoogloeaceae</taxon>
        <taxon>Thauera</taxon>
    </lineage>
</organism>
<sequence length="87" mass="10203">MPERRGYDSIRACDRRRANDREDLNDMEPVSGCSYVIRLCSGELRRWRFEGVDVRGFGWWLDEETGFGFSDASLMYAWEIVERADDG</sequence>
<proteinExistence type="predicted"/>
<reference evidence="1 2" key="1">
    <citation type="submission" date="2012-09" db="EMBL/GenBank/DDBJ databases">
        <title>Draft Genome Sequences of 6 Strains from Genus Thauera.</title>
        <authorList>
            <person name="Liu B."/>
            <person name="Shapleigh J.P."/>
            <person name="Frostegard A.H."/>
        </authorList>
    </citation>
    <scope>NUCLEOTIDE SEQUENCE [LARGE SCALE GENOMIC DNA]</scope>
    <source>
        <strain evidence="1 2">B4P</strain>
    </source>
</reference>
<dbReference type="EMBL" id="AMXF01000165">
    <property type="protein sequence ID" value="ENO95851.1"/>
    <property type="molecule type" value="Genomic_DNA"/>
</dbReference>
<comment type="caution">
    <text evidence="1">The sequence shown here is derived from an EMBL/GenBank/DDBJ whole genome shotgun (WGS) entry which is preliminary data.</text>
</comment>
<evidence type="ECO:0000313" key="1">
    <source>
        <dbReference type="EMBL" id="ENO95851.1"/>
    </source>
</evidence>
<evidence type="ECO:0000313" key="2">
    <source>
        <dbReference type="Proteomes" id="UP000013047"/>
    </source>
</evidence>